<name>A0A6J5R189_9CAUD</name>
<evidence type="ECO:0000313" key="1">
    <source>
        <dbReference type="EMBL" id="CAB4163226.1"/>
    </source>
</evidence>
<dbReference type="EMBL" id="LR797099">
    <property type="protein sequence ID" value="CAB4186745.1"/>
    <property type="molecule type" value="Genomic_DNA"/>
</dbReference>
<evidence type="ECO:0000313" key="4">
    <source>
        <dbReference type="EMBL" id="CAB4220750.1"/>
    </source>
</evidence>
<dbReference type="EMBL" id="LR796776">
    <property type="protein sequence ID" value="CAB4165604.1"/>
    <property type="molecule type" value="Genomic_DNA"/>
</dbReference>
<sequence length="148" mass="17378">MNKYSKFRAIVQDEIHSNINLIIRGKNNEYHVFDRYHIVPFGAAYRVFSYATEIGIFHSTRAALSWCIANKYQKYSLADQLLDTDNRLYALKNDIAVRVAIAERSNKSEFREELSYKIESKILRKVQLENTLAKCINLTKYQHRGLQQ</sequence>
<evidence type="ECO:0000313" key="2">
    <source>
        <dbReference type="EMBL" id="CAB4165604.1"/>
    </source>
</evidence>
<organism evidence="3">
    <name type="scientific">uncultured Caudovirales phage</name>
    <dbReference type="NCBI Taxonomy" id="2100421"/>
    <lineage>
        <taxon>Viruses</taxon>
        <taxon>Duplodnaviria</taxon>
        <taxon>Heunggongvirae</taxon>
        <taxon>Uroviricota</taxon>
        <taxon>Caudoviricetes</taxon>
        <taxon>Peduoviridae</taxon>
        <taxon>Maltschvirus</taxon>
        <taxon>Maltschvirus maltsch</taxon>
    </lineage>
</organism>
<proteinExistence type="predicted"/>
<dbReference type="EMBL" id="LR796758">
    <property type="protein sequence ID" value="CAB4163226.1"/>
    <property type="molecule type" value="Genomic_DNA"/>
</dbReference>
<evidence type="ECO:0000313" key="3">
    <source>
        <dbReference type="EMBL" id="CAB4186745.1"/>
    </source>
</evidence>
<dbReference type="EMBL" id="LR797502">
    <property type="protein sequence ID" value="CAB4220750.1"/>
    <property type="molecule type" value="Genomic_DNA"/>
</dbReference>
<gene>
    <name evidence="3" type="ORF">UFOVP1146_91</name>
    <name evidence="4" type="ORF">UFOVP1638_53</name>
    <name evidence="1" type="ORF">UFOVP812_4</name>
    <name evidence="2" type="ORF">UFOVP818_140</name>
</gene>
<accession>A0A6J5R189</accession>
<reference evidence="3" key="1">
    <citation type="submission" date="2020-05" db="EMBL/GenBank/DDBJ databases">
        <authorList>
            <person name="Chiriac C."/>
            <person name="Salcher M."/>
            <person name="Ghai R."/>
            <person name="Kavagutti S V."/>
        </authorList>
    </citation>
    <scope>NUCLEOTIDE SEQUENCE</scope>
</reference>
<protein>
    <submittedName>
        <fullName evidence="3">Uncharacterized protein</fullName>
    </submittedName>
</protein>